<dbReference type="AlphaFoldDB" id="A0A0C1V8I4"/>
<keyword evidence="3" id="KW-0540">Nuclease</keyword>
<dbReference type="InterPro" id="IPR038257">
    <property type="entry name" value="CRISPR-assoc_Cas3_HD_sf"/>
</dbReference>
<comment type="caution">
    <text evidence="11">The sequence shown here is derived from an EMBL/GenBank/DDBJ whole genome shotgun (WGS) entry which is preliminary data.</text>
</comment>
<dbReference type="GO" id="GO:0005524">
    <property type="term" value="F:ATP binding"/>
    <property type="evidence" value="ECO:0007669"/>
    <property type="project" value="UniProtKB-KW"/>
</dbReference>
<gene>
    <name evidence="11" type="ORF">QQ91_016910</name>
</gene>
<evidence type="ECO:0000256" key="8">
    <source>
        <dbReference type="ARBA" id="ARBA00022840"/>
    </source>
</evidence>
<evidence type="ECO:0000256" key="10">
    <source>
        <dbReference type="SAM" id="MobiDB-lite"/>
    </source>
</evidence>
<dbReference type="Gene3D" id="3.40.50.300">
    <property type="entry name" value="P-loop containing nucleotide triphosphate hydrolases"/>
    <property type="match status" value="2"/>
</dbReference>
<keyword evidence="6" id="KW-0378">Hydrolase</keyword>
<dbReference type="GO" id="GO:0046872">
    <property type="term" value="F:metal ion binding"/>
    <property type="evidence" value="ECO:0007669"/>
    <property type="project" value="UniProtKB-KW"/>
</dbReference>
<dbReference type="Pfam" id="PF18395">
    <property type="entry name" value="Cas3_C"/>
    <property type="match status" value="1"/>
</dbReference>
<dbReference type="Pfam" id="PF18019">
    <property type="entry name" value="Cas3_HD"/>
    <property type="match status" value="1"/>
</dbReference>
<feature type="compositionally biased region" description="Basic and acidic residues" evidence="10">
    <location>
        <begin position="880"/>
        <end position="895"/>
    </location>
</feature>
<dbReference type="PANTHER" id="PTHR47963:SF9">
    <property type="entry name" value="CRISPR-ASSOCIATED ENDONUCLEASE_HELICASE CAS3"/>
    <property type="match status" value="1"/>
</dbReference>
<accession>A0A0C1V8I4</accession>
<evidence type="ECO:0000313" key="11">
    <source>
        <dbReference type="EMBL" id="NEV68786.1"/>
    </source>
</evidence>
<dbReference type="SUPFAM" id="SSF52540">
    <property type="entry name" value="P-loop containing nucleoside triphosphate hydrolases"/>
    <property type="match status" value="1"/>
</dbReference>
<feature type="region of interest" description="Disordered" evidence="10">
    <location>
        <begin position="877"/>
        <end position="896"/>
    </location>
</feature>
<dbReference type="NCBIfam" id="TIGR01596">
    <property type="entry name" value="cas3_HD"/>
    <property type="match status" value="1"/>
</dbReference>
<dbReference type="Pfam" id="PF22590">
    <property type="entry name" value="Cas3-like_C_2"/>
    <property type="match status" value="1"/>
</dbReference>
<name>A0A0C1V8I4_9CYAN</name>
<dbReference type="NCBIfam" id="TIGR01587">
    <property type="entry name" value="cas3_core"/>
    <property type="match status" value="1"/>
</dbReference>
<keyword evidence="7" id="KW-0347">Helicase</keyword>
<evidence type="ECO:0000256" key="9">
    <source>
        <dbReference type="ARBA" id="ARBA00023118"/>
    </source>
</evidence>
<dbReference type="GO" id="GO:0003724">
    <property type="term" value="F:RNA helicase activity"/>
    <property type="evidence" value="ECO:0007669"/>
    <property type="project" value="TreeGrafter"/>
</dbReference>
<evidence type="ECO:0000256" key="5">
    <source>
        <dbReference type="ARBA" id="ARBA00022741"/>
    </source>
</evidence>
<reference evidence="11" key="1">
    <citation type="submission" date="2014-11" db="EMBL/GenBank/DDBJ databases">
        <authorList>
            <person name="Malar M.C."/>
            <person name="Sen D."/>
            <person name="Tripathy S."/>
        </authorList>
    </citation>
    <scope>NUCLEOTIDE SEQUENCE</scope>
    <source>
        <strain evidence="11">BDU141951</strain>
    </source>
</reference>
<dbReference type="Gene3D" id="1.10.3210.30">
    <property type="match status" value="1"/>
</dbReference>
<dbReference type="EMBL" id="JTHE02000003">
    <property type="protein sequence ID" value="NEV68786.1"/>
    <property type="molecule type" value="Genomic_DNA"/>
</dbReference>
<dbReference type="PROSITE" id="PS51643">
    <property type="entry name" value="HD_CAS3"/>
    <property type="match status" value="1"/>
</dbReference>
<dbReference type="InterPro" id="IPR050547">
    <property type="entry name" value="DEAD_box_RNA_helicases"/>
</dbReference>
<dbReference type="InterPro" id="IPR006474">
    <property type="entry name" value="Helicase_Cas3_CRISPR-ass_core"/>
</dbReference>
<reference evidence="11" key="3">
    <citation type="submission" date="2020-02" db="EMBL/GenBank/DDBJ databases">
        <authorList>
            <person name="Sarangi A.N."/>
            <person name="Ghosh S."/>
            <person name="Mukherjee M."/>
            <person name="Tripathy S."/>
        </authorList>
    </citation>
    <scope>NUCLEOTIDE SEQUENCE</scope>
    <source>
        <strain evidence="11">BDU141951</strain>
    </source>
</reference>
<keyword evidence="5" id="KW-0547">Nucleotide-binding</keyword>
<sequence length="937" mass="106396">MSQPRFWAKTGKADFENVKPKYHPVICHLADTAAVAMEIVEHHLSSIAVQRLCDGFGLSKESAIRFCGFMAGSHDLGKVSPAFQFQVSEVAEVLAGGKLYSDWLNLAVSTRQKKAPHGVVTAKTLPDFLVEIGVEQILANRLAFIVGGHHGFFPSADDINKLDENLDGTKKDGTWWLQKYSYKTFQQLLEFVGLTSPDLPTRCDNAATMILAGLTTVSDWIASNPDKKTGFPYISDDKTFEEYSKDLNQRAQDVLKAIGWTSLPTGKPLSFAELFPQIEEPRELQKRAETAAKTLTAPCLVLVEASMGEGKTEAAFYLADYMQQREGVGGFYVGLPTQATSNAMFERVKKFLGARYTPKEFPDFINLTLSHSAATLKEDYQDSVCRLDYQEQVYDNDSNQRVVPREWHTNRRRSLLSPYGVGTVDQALMGVLQSKWQFVRLFGLAGRTVIVDEIHAYDLYTGTLLERFVEWLALLGSPVIALSATLPSDTRKRLVNAYAKGCEPKPSKKLKRKDRSSQEVLEIPKEDYPRITTYTPQSKVQVNHFPPSSHVKRELHLHWVKDEEWLESLNDKLKDSGGCVAIICSTVGRAQNVFQKLKNSGYFREKELGLFHGRFLFADRERIERDCIVRFGEPNNPQTDRPHRYVLVATQVIEQSLDLDFDLMISDLAPVDLLLQRSGRLHRHANRRNRPAPLKQPTLWLIEPEFDETGKADFKDSGFIYDRYVLLQTWLTLRDRSSVMLPGAMDDLIEAVYMLRNLPPENLVATQIADWQDALEKHQQEQESYEDLAKKVYIPSAQGKHKPNEFTRREENDDDNTIMAVTRLGEESVTTIFLKRMPSGLILPTSNKTIFNPNQTPDFSMTRALLANSTRISKKGLVQKLKEQRDDQTKSDRPNKKWTSASLKYCCYVELDENNQTQIDKWKIFLNPERGVVINST</sequence>
<proteinExistence type="inferred from homology"/>
<dbReference type="GO" id="GO:0003723">
    <property type="term" value="F:RNA binding"/>
    <property type="evidence" value="ECO:0007669"/>
    <property type="project" value="TreeGrafter"/>
</dbReference>
<evidence type="ECO:0000256" key="2">
    <source>
        <dbReference type="ARBA" id="ARBA00009046"/>
    </source>
</evidence>
<evidence type="ECO:0000256" key="6">
    <source>
        <dbReference type="ARBA" id="ARBA00022801"/>
    </source>
</evidence>
<dbReference type="CDD" id="cd09641">
    <property type="entry name" value="Cas3''_I"/>
    <property type="match status" value="1"/>
</dbReference>
<keyword evidence="8" id="KW-0067">ATP-binding</keyword>
<dbReference type="GO" id="GO:0004518">
    <property type="term" value="F:nuclease activity"/>
    <property type="evidence" value="ECO:0007669"/>
    <property type="project" value="UniProtKB-KW"/>
</dbReference>
<evidence type="ECO:0000256" key="3">
    <source>
        <dbReference type="ARBA" id="ARBA00022722"/>
    </source>
</evidence>
<dbReference type="GO" id="GO:0051607">
    <property type="term" value="P:defense response to virus"/>
    <property type="evidence" value="ECO:0007669"/>
    <property type="project" value="UniProtKB-KW"/>
</dbReference>
<dbReference type="GO" id="GO:0016787">
    <property type="term" value="F:hydrolase activity"/>
    <property type="evidence" value="ECO:0007669"/>
    <property type="project" value="UniProtKB-KW"/>
</dbReference>
<dbReference type="InterPro" id="IPR041372">
    <property type="entry name" value="Cas3_C"/>
</dbReference>
<keyword evidence="4" id="KW-0479">Metal-binding</keyword>
<keyword evidence="9" id="KW-0051">Antiviral defense</keyword>
<comment type="similarity">
    <text evidence="1">In the N-terminal section; belongs to the CRISPR-associated nuclease Cas3-HD family.</text>
</comment>
<comment type="similarity">
    <text evidence="2">In the central section; belongs to the CRISPR-associated helicase Cas3 family.</text>
</comment>
<reference evidence="11" key="2">
    <citation type="journal article" date="2015" name="Genome Announc.">
        <title>Draft Genome Sequence of Filamentous Marine Cyanobacterium Lyngbya confervoides Strain BDU141951.</title>
        <authorList>
            <person name="Chandrababunaidu M.M."/>
            <person name="Sen D."/>
            <person name="Tripathy S."/>
        </authorList>
    </citation>
    <scope>NUCLEOTIDE SEQUENCE</scope>
    <source>
        <strain evidence="11">BDU141951</strain>
    </source>
</reference>
<dbReference type="PANTHER" id="PTHR47963">
    <property type="entry name" value="DEAD-BOX ATP-DEPENDENT RNA HELICASE 47, MITOCHONDRIAL"/>
    <property type="match status" value="1"/>
</dbReference>
<dbReference type="InterPro" id="IPR006483">
    <property type="entry name" value="CRISPR-assoc_Cas3_HD"/>
</dbReference>
<evidence type="ECO:0000256" key="4">
    <source>
        <dbReference type="ARBA" id="ARBA00022723"/>
    </source>
</evidence>
<evidence type="ECO:0000256" key="7">
    <source>
        <dbReference type="ARBA" id="ARBA00022806"/>
    </source>
</evidence>
<dbReference type="InterPro" id="IPR027417">
    <property type="entry name" value="P-loop_NTPase"/>
</dbReference>
<organism evidence="11">
    <name type="scientific">Lyngbya confervoides BDU141951</name>
    <dbReference type="NCBI Taxonomy" id="1574623"/>
    <lineage>
        <taxon>Bacteria</taxon>
        <taxon>Bacillati</taxon>
        <taxon>Cyanobacteriota</taxon>
        <taxon>Cyanophyceae</taxon>
        <taxon>Oscillatoriophycideae</taxon>
        <taxon>Oscillatoriales</taxon>
        <taxon>Microcoleaceae</taxon>
        <taxon>Lyngbya</taxon>
    </lineage>
</organism>
<evidence type="ECO:0000256" key="1">
    <source>
        <dbReference type="ARBA" id="ARBA00006847"/>
    </source>
</evidence>
<dbReference type="InterPro" id="IPR054712">
    <property type="entry name" value="Cas3-like_dom"/>
</dbReference>
<protein>
    <submittedName>
        <fullName evidence="11">CRISPR-associated helicase/endonuclease Cas3</fullName>
    </submittedName>
</protein>